<accession>A0A2P7B341</accession>
<protein>
    <recommendedName>
        <fullName evidence="5">Carboxymuconolactone decarboxylase-like domain-containing protein</fullName>
    </recommendedName>
</protein>
<sequence>MRSYSNSLESPPSWLELPLADSPRDDQQLVGQTSARAGRVSPLMQVLSFRPDLAEAMDFAGKATIRNQTSSLTPLEREFVAVVVTSECRATSSLVSHTGKLAALSGDPLFAARVEINFRRANLPSRLLEMGEFASKLIRSSHLVQLRDIQELRDAGLSDIEILDLVGVVAYFMFSVCLIAGLGIELDSHTLSDRTRVTA</sequence>
<dbReference type="Gene3D" id="1.20.1290.10">
    <property type="entry name" value="AhpD-like"/>
    <property type="match status" value="1"/>
</dbReference>
<feature type="transmembrane region" description="Helical" evidence="2">
    <location>
        <begin position="162"/>
        <end position="184"/>
    </location>
</feature>
<dbReference type="PANTHER" id="PTHR35446:SF2">
    <property type="entry name" value="CARBOXYMUCONOLACTONE DECARBOXYLASE-LIKE DOMAIN-CONTAINING PROTEIN"/>
    <property type="match status" value="1"/>
</dbReference>
<dbReference type="SUPFAM" id="SSF69118">
    <property type="entry name" value="AhpD-like"/>
    <property type="match status" value="1"/>
</dbReference>
<feature type="compositionally biased region" description="Low complexity" evidence="1">
    <location>
        <begin position="1"/>
        <end position="19"/>
    </location>
</feature>
<dbReference type="Proteomes" id="UP000241764">
    <property type="component" value="Unassembled WGS sequence"/>
</dbReference>
<dbReference type="RefSeq" id="WP_106666785.1">
    <property type="nucleotide sequence ID" value="NZ_PGGM01000015.1"/>
</dbReference>
<proteinExistence type="predicted"/>
<evidence type="ECO:0000313" key="3">
    <source>
        <dbReference type="EMBL" id="PSH60876.1"/>
    </source>
</evidence>
<evidence type="ECO:0000256" key="2">
    <source>
        <dbReference type="SAM" id="Phobius"/>
    </source>
</evidence>
<reference evidence="4" key="1">
    <citation type="submission" date="2017-11" db="EMBL/GenBank/DDBJ databases">
        <authorList>
            <person name="Kuznetsova I."/>
            <person name="Sazanova A."/>
            <person name="Chirak E."/>
            <person name="Safronova V."/>
            <person name="Willems A."/>
        </authorList>
    </citation>
    <scope>NUCLEOTIDE SEQUENCE [LARGE SCALE GENOMIC DNA]</scope>
    <source>
        <strain evidence="4">CCBAU 03422</strain>
    </source>
</reference>
<keyword evidence="4" id="KW-1185">Reference proteome</keyword>
<dbReference type="OrthoDB" id="9810664at2"/>
<evidence type="ECO:0008006" key="5">
    <source>
        <dbReference type="Google" id="ProtNLM"/>
    </source>
</evidence>
<gene>
    <name evidence="3" type="ORF">CU103_25260</name>
</gene>
<keyword evidence="2" id="KW-0472">Membrane</keyword>
<dbReference type="PANTHER" id="PTHR35446">
    <property type="entry name" value="SI:CH211-175M2.5"/>
    <property type="match status" value="1"/>
</dbReference>
<organism evidence="3 4">
    <name type="scientific">Phyllobacterium sophorae</name>
    <dbReference type="NCBI Taxonomy" id="1520277"/>
    <lineage>
        <taxon>Bacteria</taxon>
        <taxon>Pseudomonadati</taxon>
        <taxon>Pseudomonadota</taxon>
        <taxon>Alphaproteobacteria</taxon>
        <taxon>Hyphomicrobiales</taxon>
        <taxon>Phyllobacteriaceae</taxon>
        <taxon>Phyllobacterium</taxon>
    </lineage>
</organism>
<dbReference type="AlphaFoldDB" id="A0A2P7B341"/>
<keyword evidence="2" id="KW-1133">Transmembrane helix</keyword>
<dbReference type="NCBIfam" id="TIGR01926">
    <property type="entry name" value="peroxid_rel"/>
    <property type="match status" value="1"/>
</dbReference>
<evidence type="ECO:0000313" key="4">
    <source>
        <dbReference type="Proteomes" id="UP000241764"/>
    </source>
</evidence>
<feature type="region of interest" description="Disordered" evidence="1">
    <location>
        <begin position="1"/>
        <end position="34"/>
    </location>
</feature>
<name>A0A2P7B341_9HYPH</name>
<dbReference type="EMBL" id="PGGM01000015">
    <property type="protein sequence ID" value="PSH60876.1"/>
    <property type="molecule type" value="Genomic_DNA"/>
</dbReference>
<dbReference type="InterPro" id="IPR010195">
    <property type="entry name" value="Uncharacterised_peroxidase-rel"/>
</dbReference>
<comment type="caution">
    <text evidence="3">The sequence shown here is derived from an EMBL/GenBank/DDBJ whole genome shotgun (WGS) entry which is preliminary data.</text>
</comment>
<keyword evidence="2" id="KW-0812">Transmembrane</keyword>
<dbReference type="InterPro" id="IPR029032">
    <property type="entry name" value="AhpD-like"/>
</dbReference>
<evidence type="ECO:0000256" key="1">
    <source>
        <dbReference type="SAM" id="MobiDB-lite"/>
    </source>
</evidence>